<dbReference type="InterPro" id="IPR003736">
    <property type="entry name" value="PAAI_dom"/>
</dbReference>
<keyword evidence="1" id="KW-0378">Hydrolase</keyword>
<dbReference type="HOGENOM" id="CLU_089876_3_3_11"/>
<evidence type="ECO:0000256" key="1">
    <source>
        <dbReference type="ARBA" id="ARBA00022801"/>
    </source>
</evidence>
<dbReference type="InterPro" id="IPR052723">
    <property type="entry name" value="Acyl-CoA_thioesterase_PaaI"/>
</dbReference>
<dbReference type="InterPro" id="IPR006683">
    <property type="entry name" value="Thioestr_dom"/>
</dbReference>
<dbReference type="SUPFAM" id="SSF54637">
    <property type="entry name" value="Thioesterase/thiol ester dehydrase-isomerase"/>
    <property type="match status" value="1"/>
</dbReference>
<dbReference type="AlphaFoldDB" id="R4YZL3"/>
<accession>R4YZL3</accession>
<dbReference type="GO" id="GO:0016289">
    <property type="term" value="F:acyl-CoA hydrolase activity"/>
    <property type="evidence" value="ECO:0007669"/>
    <property type="project" value="TreeGrafter"/>
</dbReference>
<dbReference type="eggNOG" id="COG2050">
    <property type="taxonomic scope" value="Bacteria"/>
</dbReference>
<protein>
    <submittedName>
        <fullName evidence="3">Putative Phenylacetic acid degradation-related protein</fullName>
    </submittedName>
</protein>
<dbReference type="Proteomes" id="UP000018291">
    <property type="component" value="Unassembled WGS sequence"/>
</dbReference>
<dbReference type="Gene3D" id="3.10.129.10">
    <property type="entry name" value="Hotdog Thioesterase"/>
    <property type="match status" value="1"/>
</dbReference>
<evidence type="ECO:0000313" key="4">
    <source>
        <dbReference type="Proteomes" id="UP000018291"/>
    </source>
</evidence>
<dbReference type="PANTHER" id="PTHR42856:SF1">
    <property type="entry name" value="ACYL-COENZYME A THIOESTERASE PAAI"/>
    <property type="match status" value="1"/>
</dbReference>
<dbReference type="InterPro" id="IPR029069">
    <property type="entry name" value="HotDog_dom_sf"/>
</dbReference>
<proteinExistence type="predicted"/>
<sequence>MTARPEKTSFPLKEHLGFTIHDGEATGTATLQLDERHMNPHDVAHGSVAFALMDTAMGAAVMSVIDEGATCATIEIQTRFHRPVSSGLITSVATVLTAGRRVVHLEAKTFDESGHLIASATGSFAVIQPSA</sequence>
<dbReference type="CDD" id="cd03443">
    <property type="entry name" value="PaaI_thioesterase"/>
    <property type="match status" value="1"/>
</dbReference>
<keyword evidence="4" id="KW-1185">Reference proteome</keyword>
<gene>
    <name evidence="3" type="ORF">BN381_310004</name>
</gene>
<organism evidence="3 4">
    <name type="scientific">Candidatus Neomicrothrix parvicella RN1</name>
    <dbReference type="NCBI Taxonomy" id="1229780"/>
    <lineage>
        <taxon>Bacteria</taxon>
        <taxon>Bacillati</taxon>
        <taxon>Actinomycetota</taxon>
        <taxon>Acidimicrobiia</taxon>
        <taxon>Acidimicrobiales</taxon>
        <taxon>Microthrixaceae</taxon>
        <taxon>Candidatus Neomicrothrix</taxon>
    </lineage>
</organism>
<name>R4YZL3_9ACTN</name>
<comment type="caution">
    <text evidence="3">The sequence shown here is derived from an EMBL/GenBank/DDBJ whole genome shotgun (WGS) entry which is preliminary data.</text>
</comment>
<dbReference type="STRING" id="1229780.BN381_310004"/>
<dbReference type="PANTHER" id="PTHR42856">
    <property type="entry name" value="ACYL-COENZYME A THIOESTERASE PAAI"/>
    <property type="match status" value="1"/>
</dbReference>
<dbReference type="EMBL" id="CANL01000025">
    <property type="protein sequence ID" value="CCM63908.1"/>
    <property type="molecule type" value="Genomic_DNA"/>
</dbReference>
<feature type="domain" description="Thioesterase" evidence="2">
    <location>
        <begin position="42"/>
        <end position="117"/>
    </location>
</feature>
<dbReference type="Pfam" id="PF03061">
    <property type="entry name" value="4HBT"/>
    <property type="match status" value="1"/>
</dbReference>
<reference evidence="3 4" key="1">
    <citation type="journal article" date="2013" name="ISME J.">
        <title>Metabolic model for the filamentous 'Candidatus Microthrix parvicella' based on genomic and metagenomic analyses.</title>
        <authorList>
            <person name="Jon McIlroy S."/>
            <person name="Kristiansen R."/>
            <person name="Albertsen M."/>
            <person name="Michael Karst S."/>
            <person name="Rossetti S."/>
            <person name="Lund Nielsen J."/>
            <person name="Tandoi V."/>
            <person name="James Seviour R."/>
            <person name="Nielsen P.H."/>
        </authorList>
    </citation>
    <scope>NUCLEOTIDE SEQUENCE [LARGE SCALE GENOMIC DNA]</scope>
    <source>
        <strain evidence="3 4">RN1</strain>
    </source>
</reference>
<dbReference type="OrthoDB" id="9813282at2"/>
<dbReference type="RefSeq" id="WP_012227260.1">
    <property type="nucleotide sequence ID" value="NZ_HG422565.1"/>
</dbReference>
<evidence type="ECO:0000259" key="2">
    <source>
        <dbReference type="Pfam" id="PF03061"/>
    </source>
</evidence>
<dbReference type="NCBIfam" id="TIGR00369">
    <property type="entry name" value="unchar_dom_1"/>
    <property type="match status" value="1"/>
</dbReference>
<evidence type="ECO:0000313" key="3">
    <source>
        <dbReference type="EMBL" id="CCM63908.1"/>
    </source>
</evidence>